<evidence type="ECO:0000259" key="5">
    <source>
        <dbReference type="PROSITE" id="PS50902"/>
    </source>
</evidence>
<dbReference type="InterPro" id="IPR029058">
    <property type="entry name" value="AB_hydrolase_fold"/>
</dbReference>
<dbReference type="AlphaFoldDB" id="A0A517KYF5"/>
<organism evidence="6 7">
    <name type="scientific">Venturia effusa</name>
    <dbReference type="NCBI Taxonomy" id="50376"/>
    <lineage>
        <taxon>Eukaryota</taxon>
        <taxon>Fungi</taxon>
        <taxon>Dikarya</taxon>
        <taxon>Ascomycota</taxon>
        <taxon>Pezizomycotina</taxon>
        <taxon>Dothideomycetes</taxon>
        <taxon>Pleosporomycetidae</taxon>
        <taxon>Venturiales</taxon>
        <taxon>Venturiaceae</taxon>
        <taxon>Venturia</taxon>
    </lineage>
</organism>
<protein>
    <recommendedName>
        <fullName evidence="5">Flavodoxin-like domain-containing protein</fullName>
    </recommendedName>
</protein>
<accession>A0A517KYF5</accession>
<comment type="subcellular location">
    <subcellularLocation>
        <location evidence="1">Cytoplasm</location>
    </subcellularLocation>
</comment>
<sequence>MAPKIAIVYYSMYGHIKTLAEAEKKGIEAAGGSATLFQLPETLSSEILAKLHAPPKDESIKTLNDPKELESFDGYLFGIPTRYGNMPAQWKTFWDRTGGQWQAGGFFGKYSGLFISTASLGGGQESTAIAMMSTFAHHGIIFVPLGYARTFGELVDLSEVRGGSPWGAGTFAGADGSRQPSAKELALAEAQGKVFFEHLSKVNFAQSGWLSDAKFPKPKGSSFPPNTDSQWTSNLLKHLTDSYCIDKRRVHATGIGTGGGMLSLLACHPTLSTQVASFAAISAAFYNDQAPSSPWAEKNCNPGRRPIPLMEIHGNRDTRWGYWPPGVEGEVQGLGPVGWLDLWKARQVCGEKVGDPKAASFSNATYISKLEHGGMSEGVEFGGGAVRVAYRCHGDDGKEMGKKDPDLRDISTLTLLHYALRDVGYGWPRLDLKAEAKMKVNGHEAYPPGDVHFDATKLALEWFEKHPLPNKEEVERQAKELRDEGYARLRMEGEEAAAAKAMVTDAPKASKEEMKTAMSDEGERSRKTAEGDSERWKDEL</sequence>
<evidence type="ECO:0000256" key="3">
    <source>
        <dbReference type="ARBA" id="ARBA00022490"/>
    </source>
</evidence>
<keyword evidence="7" id="KW-1185">Reference proteome</keyword>
<gene>
    <name evidence="6" type="ORF">FKW77_010785</name>
</gene>
<dbReference type="InterPro" id="IPR010089">
    <property type="entry name" value="Flavoprotein_WrbA-like"/>
</dbReference>
<evidence type="ECO:0000256" key="1">
    <source>
        <dbReference type="ARBA" id="ARBA00004496"/>
    </source>
</evidence>
<dbReference type="NCBIfam" id="TIGR01755">
    <property type="entry name" value="flav_wrbA"/>
    <property type="match status" value="1"/>
</dbReference>
<feature type="compositionally biased region" description="Low complexity" evidence="4">
    <location>
        <begin position="496"/>
        <end position="507"/>
    </location>
</feature>
<comment type="similarity">
    <text evidence="2">Belongs to the WrbA family.</text>
</comment>
<dbReference type="SUPFAM" id="SSF53474">
    <property type="entry name" value="alpha/beta-Hydrolases"/>
    <property type="match status" value="1"/>
</dbReference>
<dbReference type="STRING" id="50376.A0A517KYF5"/>
<evidence type="ECO:0000256" key="2">
    <source>
        <dbReference type="ARBA" id="ARBA00006961"/>
    </source>
</evidence>
<dbReference type="GO" id="GO:0016020">
    <property type="term" value="C:membrane"/>
    <property type="evidence" value="ECO:0007669"/>
    <property type="project" value="TreeGrafter"/>
</dbReference>
<dbReference type="GO" id="GO:0005737">
    <property type="term" value="C:cytoplasm"/>
    <property type="evidence" value="ECO:0007669"/>
    <property type="project" value="UniProtKB-SubCell"/>
</dbReference>
<dbReference type="InterPro" id="IPR008254">
    <property type="entry name" value="Flavodoxin/NO_synth"/>
</dbReference>
<evidence type="ECO:0000313" key="6">
    <source>
        <dbReference type="EMBL" id="QDS68418.1"/>
    </source>
</evidence>
<dbReference type="GO" id="GO:0003955">
    <property type="term" value="F:NAD(P)H dehydrogenase (quinone) activity"/>
    <property type="evidence" value="ECO:0007669"/>
    <property type="project" value="InterPro"/>
</dbReference>
<reference evidence="6 7" key="1">
    <citation type="submission" date="2019-07" db="EMBL/GenBank/DDBJ databases">
        <title>Finished genome of Venturia effusa.</title>
        <authorList>
            <person name="Young C.A."/>
            <person name="Cox M.P."/>
            <person name="Ganley A.R.D."/>
            <person name="David W.J."/>
        </authorList>
    </citation>
    <scope>NUCLEOTIDE SEQUENCE [LARGE SCALE GENOMIC DNA]</scope>
    <source>
        <strain evidence="7">albino</strain>
    </source>
</reference>
<feature type="compositionally biased region" description="Basic and acidic residues" evidence="4">
    <location>
        <begin position="521"/>
        <end position="540"/>
    </location>
</feature>
<dbReference type="GO" id="GO:0010181">
    <property type="term" value="F:FMN binding"/>
    <property type="evidence" value="ECO:0007669"/>
    <property type="project" value="InterPro"/>
</dbReference>
<dbReference type="InterPro" id="IPR029039">
    <property type="entry name" value="Flavoprotein-like_sf"/>
</dbReference>
<dbReference type="PANTHER" id="PTHR30546:SF23">
    <property type="entry name" value="FLAVOPROTEIN-LIKE PROTEIN YCP4-RELATED"/>
    <property type="match status" value="1"/>
</dbReference>
<dbReference type="Pfam" id="PF03358">
    <property type="entry name" value="FMN_red"/>
    <property type="match status" value="1"/>
</dbReference>
<dbReference type="SUPFAM" id="SSF52218">
    <property type="entry name" value="Flavoproteins"/>
    <property type="match status" value="1"/>
</dbReference>
<evidence type="ECO:0000256" key="4">
    <source>
        <dbReference type="SAM" id="MobiDB-lite"/>
    </source>
</evidence>
<proteinExistence type="inferred from homology"/>
<dbReference type="InterPro" id="IPR005025">
    <property type="entry name" value="FMN_Rdtase-like_dom"/>
</dbReference>
<dbReference type="Gene3D" id="3.40.50.360">
    <property type="match status" value="1"/>
</dbReference>
<evidence type="ECO:0000313" key="7">
    <source>
        <dbReference type="Proteomes" id="UP000316270"/>
    </source>
</evidence>
<dbReference type="Gene3D" id="3.40.50.1820">
    <property type="entry name" value="alpha/beta hydrolase"/>
    <property type="match status" value="1"/>
</dbReference>
<dbReference type="OrthoDB" id="504689at2759"/>
<dbReference type="EMBL" id="CP042185">
    <property type="protein sequence ID" value="QDS68418.1"/>
    <property type="molecule type" value="Genomic_DNA"/>
</dbReference>
<dbReference type="NCBIfam" id="NF002999">
    <property type="entry name" value="PRK03767.1"/>
    <property type="match status" value="1"/>
</dbReference>
<feature type="domain" description="Flavodoxin-like" evidence="5">
    <location>
        <begin position="5"/>
        <end position="195"/>
    </location>
</feature>
<name>A0A517KYF5_9PEZI</name>
<feature type="region of interest" description="Disordered" evidence="4">
    <location>
        <begin position="495"/>
        <end position="540"/>
    </location>
</feature>
<keyword evidence="3" id="KW-0963">Cytoplasm</keyword>
<dbReference type="PANTHER" id="PTHR30546">
    <property type="entry name" value="FLAVODOXIN-RELATED PROTEIN WRBA-RELATED"/>
    <property type="match status" value="1"/>
</dbReference>
<dbReference type="FunFam" id="3.40.50.360:FF:000001">
    <property type="entry name" value="NAD(P)H dehydrogenase (Quinone) FQR1-like"/>
    <property type="match status" value="1"/>
</dbReference>
<dbReference type="PROSITE" id="PS50902">
    <property type="entry name" value="FLAVODOXIN_LIKE"/>
    <property type="match status" value="1"/>
</dbReference>
<dbReference type="Proteomes" id="UP000316270">
    <property type="component" value="Chromosome 1"/>
</dbReference>